<sequence length="201" mass="22953">MAYKLTYFNMRGRAECIRMIFAAAGTKYEDNRIASEDWPAVKASTPWGQIPILEVGDKTLAQTITICRYLGHQLKLSGKDSWEAAKCDEYVDAVNDLFNEWVKYFFEKDPDKKIKAHADFKSVPLPKYLSKFNDIQSKVDGPYLIGKDLTWADIFIADKLNRLQETEGPDVLDPYPNLKAFKEAVHAVPNIKAYVSQRPPK</sequence>
<accession>A0A226E3P7</accession>
<dbReference type="EMBL" id="LNIX01000007">
    <property type="protein sequence ID" value="OXA52352.1"/>
    <property type="molecule type" value="Genomic_DNA"/>
</dbReference>
<feature type="domain" description="GST C-terminal" evidence="5">
    <location>
        <begin position="80"/>
        <end position="201"/>
    </location>
</feature>
<dbReference type="PANTHER" id="PTHR11571">
    <property type="entry name" value="GLUTATHIONE S-TRANSFERASE"/>
    <property type="match status" value="1"/>
</dbReference>
<evidence type="ECO:0000256" key="2">
    <source>
        <dbReference type="ARBA" id="ARBA00038317"/>
    </source>
</evidence>
<dbReference type="OMA" id="TITICRY"/>
<dbReference type="InterPro" id="IPR036249">
    <property type="entry name" value="Thioredoxin-like_sf"/>
</dbReference>
<dbReference type="PROSITE" id="PS50404">
    <property type="entry name" value="GST_NTER"/>
    <property type="match status" value="1"/>
</dbReference>
<organism evidence="6 7">
    <name type="scientific">Folsomia candida</name>
    <name type="common">Springtail</name>
    <dbReference type="NCBI Taxonomy" id="158441"/>
    <lineage>
        <taxon>Eukaryota</taxon>
        <taxon>Metazoa</taxon>
        <taxon>Ecdysozoa</taxon>
        <taxon>Arthropoda</taxon>
        <taxon>Hexapoda</taxon>
        <taxon>Collembola</taxon>
        <taxon>Entomobryomorpha</taxon>
        <taxon>Isotomoidea</taxon>
        <taxon>Isotomidae</taxon>
        <taxon>Proisotominae</taxon>
        <taxon>Folsomia</taxon>
    </lineage>
</organism>
<evidence type="ECO:0000259" key="5">
    <source>
        <dbReference type="PROSITE" id="PS50405"/>
    </source>
</evidence>
<dbReference type="InterPro" id="IPR040079">
    <property type="entry name" value="Glutathione_S-Trfase"/>
</dbReference>
<feature type="domain" description="GST N-terminal" evidence="4">
    <location>
        <begin position="1"/>
        <end position="78"/>
    </location>
</feature>
<dbReference type="STRING" id="158441.A0A226E3P7"/>
<dbReference type="GO" id="GO:0004602">
    <property type="term" value="F:glutathione peroxidase activity"/>
    <property type="evidence" value="ECO:0007669"/>
    <property type="project" value="UniProtKB-ARBA"/>
</dbReference>
<dbReference type="SUPFAM" id="SSF52833">
    <property type="entry name" value="Thioredoxin-like"/>
    <property type="match status" value="1"/>
</dbReference>
<dbReference type="EC" id="2.5.1.18" evidence="1"/>
<keyword evidence="6" id="KW-0808">Transferase</keyword>
<comment type="caution">
    <text evidence="6">The sequence shown here is derived from an EMBL/GenBank/DDBJ whole genome shotgun (WGS) entry which is preliminary data.</text>
</comment>
<dbReference type="SFLD" id="SFLDG00363">
    <property type="entry name" value="AMPS_(cytGST):_Alpha-__Mu-__Pi"/>
    <property type="match status" value="1"/>
</dbReference>
<dbReference type="SFLD" id="SFLDS00019">
    <property type="entry name" value="Glutathione_Transferase_(cytos"/>
    <property type="match status" value="1"/>
</dbReference>
<dbReference type="CDD" id="cd03039">
    <property type="entry name" value="GST_N_Sigma_like"/>
    <property type="match status" value="1"/>
</dbReference>
<comment type="catalytic activity">
    <reaction evidence="3">
        <text>RX + glutathione = an S-substituted glutathione + a halide anion + H(+)</text>
        <dbReference type="Rhea" id="RHEA:16437"/>
        <dbReference type="ChEBI" id="CHEBI:15378"/>
        <dbReference type="ChEBI" id="CHEBI:16042"/>
        <dbReference type="ChEBI" id="CHEBI:17792"/>
        <dbReference type="ChEBI" id="CHEBI:57925"/>
        <dbReference type="ChEBI" id="CHEBI:90779"/>
        <dbReference type="EC" id="2.5.1.18"/>
    </reaction>
</comment>
<evidence type="ECO:0000256" key="3">
    <source>
        <dbReference type="ARBA" id="ARBA00047960"/>
    </source>
</evidence>
<evidence type="ECO:0000256" key="1">
    <source>
        <dbReference type="ARBA" id="ARBA00012452"/>
    </source>
</evidence>
<dbReference type="PROSITE" id="PS50405">
    <property type="entry name" value="GST_CTER"/>
    <property type="match status" value="1"/>
</dbReference>
<dbReference type="SUPFAM" id="SSF47616">
    <property type="entry name" value="GST C-terminal domain-like"/>
    <property type="match status" value="1"/>
</dbReference>
<dbReference type="InterPro" id="IPR050213">
    <property type="entry name" value="GST_superfamily"/>
</dbReference>
<proteinExistence type="inferred from homology"/>
<name>A0A226E3P7_FOLCA</name>
<dbReference type="SFLD" id="SFLDG01205">
    <property type="entry name" value="AMPS.1"/>
    <property type="match status" value="1"/>
</dbReference>
<dbReference type="InterPro" id="IPR004045">
    <property type="entry name" value="Glutathione_S-Trfase_N"/>
</dbReference>
<dbReference type="InterPro" id="IPR004046">
    <property type="entry name" value="GST_C"/>
</dbReference>
<dbReference type="Pfam" id="PF02798">
    <property type="entry name" value="GST_N"/>
    <property type="match status" value="1"/>
</dbReference>
<dbReference type="GO" id="GO:0006749">
    <property type="term" value="P:glutathione metabolic process"/>
    <property type="evidence" value="ECO:0007669"/>
    <property type="project" value="TreeGrafter"/>
</dbReference>
<keyword evidence="7" id="KW-1185">Reference proteome</keyword>
<dbReference type="OrthoDB" id="414243at2759"/>
<dbReference type="Gene3D" id="1.20.1050.10">
    <property type="match status" value="1"/>
</dbReference>
<dbReference type="InterPro" id="IPR010987">
    <property type="entry name" value="Glutathione-S-Trfase_C-like"/>
</dbReference>
<dbReference type="AlphaFoldDB" id="A0A226E3P7"/>
<protein>
    <recommendedName>
        <fullName evidence="1">glutathione transferase</fullName>
        <ecNumber evidence="1">2.5.1.18</ecNumber>
    </recommendedName>
</protein>
<evidence type="ECO:0000313" key="6">
    <source>
        <dbReference type="EMBL" id="OXA52352.1"/>
    </source>
</evidence>
<dbReference type="PANTHER" id="PTHR11571:SF150">
    <property type="entry name" value="GLUTATHIONE S-TRANSFERASE"/>
    <property type="match status" value="1"/>
</dbReference>
<comment type="similarity">
    <text evidence="2">Belongs to the GST superfamily. Sigma family.</text>
</comment>
<dbReference type="Gene3D" id="3.40.30.10">
    <property type="entry name" value="Glutaredoxin"/>
    <property type="match status" value="1"/>
</dbReference>
<dbReference type="Pfam" id="PF14497">
    <property type="entry name" value="GST_C_3"/>
    <property type="match status" value="1"/>
</dbReference>
<gene>
    <name evidence="6" type="ORF">Fcan01_13044</name>
</gene>
<dbReference type="InterPro" id="IPR036282">
    <property type="entry name" value="Glutathione-S-Trfase_C_sf"/>
</dbReference>
<reference evidence="6 7" key="1">
    <citation type="submission" date="2015-12" db="EMBL/GenBank/DDBJ databases">
        <title>The genome of Folsomia candida.</title>
        <authorList>
            <person name="Faddeeva A."/>
            <person name="Derks M.F."/>
            <person name="Anvar Y."/>
            <person name="Smit S."/>
            <person name="Van Straalen N."/>
            <person name="Roelofs D."/>
        </authorList>
    </citation>
    <scope>NUCLEOTIDE SEQUENCE [LARGE SCALE GENOMIC DNA]</scope>
    <source>
        <strain evidence="6 7">VU population</strain>
        <tissue evidence="6">Whole body</tissue>
    </source>
</reference>
<evidence type="ECO:0000313" key="7">
    <source>
        <dbReference type="Proteomes" id="UP000198287"/>
    </source>
</evidence>
<dbReference type="GO" id="GO:0004364">
    <property type="term" value="F:glutathione transferase activity"/>
    <property type="evidence" value="ECO:0007669"/>
    <property type="project" value="UniProtKB-EC"/>
</dbReference>
<dbReference type="FunFam" id="1.20.1050.10:FF:000030">
    <property type="entry name" value="Glutathione S-transferase S1"/>
    <property type="match status" value="1"/>
</dbReference>
<dbReference type="Proteomes" id="UP000198287">
    <property type="component" value="Unassembled WGS sequence"/>
</dbReference>
<dbReference type="CDD" id="cd03192">
    <property type="entry name" value="GST_C_Sigma_like"/>
    <property type="match status" value="1"/>
</dbReference>
<dbReference type="FunFam" id="3.40.30.10:FF:000035">
    <property type="entry name" value="hematopoietic prostaglandin D synthase"/>
    <property type="match status" value="1"/>
</dbReference>
<evidence type="ECO:0000259" key="4">
    <source>
        <dbReference type="PROSITE" id="PS50404"/>
    </source>
</evidence>